<accession>B3VM38</accession>
<organism evidence="2 3">
    <name type="scientific">Mycobacterium phage Predator</name>
    <dbReference type="NCBI Taxonomy" id="543153"/>
    <lineage>
        <taxon>Viruses</taxon>
        <taxon>Duplodnaviria</taxon>
        <taxon>Heunggongvirae</taxon>
        <taxon>Uroviricota</taxon>
        <taxon>Caudoviricetes</taxon>
        <taxon>Predatorvirus</taxon>
        <taxon>Predatorvirus predator</taxon>
    </lineage>
</organism>
<keyword evidence="3" id="KW-1185">Reference proteome</keyword>
<evidence type="ECO:0000313" key="3">
    <source>
        <dbReference type="Proteomes" id="UP000000621"/>
    </source>
</evidence>
<evidence type="ECO:0000313" key="2">
    <source>
        <dbReference type="EMBL" id="ACF05108.1"/>
    </source>
</evidence>
<name>B3VM38_9CAUD</name>
<dbReference type="Proteomes" id="UP000000621">
    <property type="component" value="Segment"/>
</dbReference>
<proteinExistence type="predicted"/>
<dbReference type="EMBL" id="EU770222">
    <property type="protein sequence ID" value="ACF05108.1"/>
    <property type="molecule type" value="Genomic_DNA"/>
</dbReference>
<feature type="compositionally biased region" description="Basic residues" evidence="1">
    <location>
        <begin position="1"/>
        <end position="14"/>
    </location>
</feature>
<dbReference type="KEGG" id="vg:6450098"/>
<feature type="region of interest" description="Disordered" evidence="1">
    <location>
        <begin position="1"/>
        <end position="25"/>
    </location>
</feature>
<gene>
    <name evidence="2" type="ORF">PREDATOR_11</name>
</gene>
<sequence length="59" mass="6686">MIAAKRKRTVRRKAGTGQSKPLTARQRAALQIAIRAAARARKLRGGIAPKKRRRRRKAR</sequence>
<evidence type="ECO:0000256" key="1">
    <source>
        <dbReference type="SAM" id="MobiDB-lite"/>
    </source>
</evidence>
<reference evidence="2 3" key="1">
    <citation type="submission" date="2008-05" db="EMBL/GenBank/DDBJ databases">
        <authorList>
            <person name="Weber R.J."/>
            <person name="Jacobs-Sera D."/>
            <person name="Houtz J."/>
            <person name="Hendrix R.W."/>
            <person name="Hatfull G.H."/>
        </authorList>
    </citation>
    <scope>NUCLEOTIDE SEQUENCE [LARGE SCALE GENOMIC DNA]</scope>
</reference>
<dbReference type="RefSeq" id="YP_002003369.1">
    <property type="nucleotide sequence ID" value="NC_011039.1"/>
</dbReference>
<protein>
    <submittedName>
        <fullName evidence="2">Uncharacterized protein</fullName>
    </submittedName>
</protein>